<dbReference type="GO" id="GO:0003700">
    <property type="term" value="F:DNA-binding transcription factor activity"/>
    <property type="evidence" value="ECO:0007669"/>
    <property type="project" value="InterPro"/>
</dbReference>
<evidence type="ECO:0000256" key="1">
    <source>
        <dbReference type="ARBA" id="ARBA00009437"/>
    </source>
</evidence>
<gene>
    <name evidence="6" type="ORF">HG933_02945</name>
</gene>
<dbReference type="InterPro" id="IPR036390">
    <property type="entry name" value="WH_DNA-bd_sf"/>
</dbReference>
<dbReference type="InterPro" id="IPR005119">
    <property type="entry name" value="LysR_subst-bd"/>
</dbReference>
<dbReference type="GO" id="GO:0005829">
    <property type="term" value="C:cytosol"/>
    <property type="evidence" value="ECO:0007669"/>
    <property type="project" value="TreeGrafter"/>
</dbReference>
<accession>A0A848EN62</accession>
<evidence type="ECO:0000313" key="6">
    <source>
        <dbReference type="EMBL" id="NMK38351.1"/>
    </source>
</evidence>
<proteinExistence type="inferred from homology"/>
<evidence type="ECO:0000256" key="2">
    <source>
        <dbReference type="ARBA" id="ARBA00023015"/>
    </source>
</evidence>
<dbReference type="PRINTS" id="PR00039">
    <property type="entry name" value="HTHLYSR"/>
</dbReference>
<evidence type="ECO:0000313" key="7">
    <source>
        <dbReference type="Proteomes" id="UP000536773"/>
    </source>
</evidence>
<dbReference type="Gene3D" id="3.40.190.290">
    <property type="match status" value="1"/>
</dbReference>
<comment type="caution">
    <text evidence="6">The sequence shown here is derived from an EMBL/GenBank/DDBJ whole genome shotgun (WGS) entry which is preliminary data.</text>
</comment>
<dbReference type="InterPro" id="IPR050950">
    <property type="entry name" value="HTH-type_LysR_regulators"/>
</dbReference>
<keyword evidence="4" id="KW-0804">Transcription</keyword>
<dbReference type="Gene3D" id="1.10.10.10">
    <property type="entry name" value="Winged helix-like DNA-binding domain superfamily/Winged helix DNA-binding domain"/>
    <property type="match status" value="1"/>
</dbReference>
<organism evidence="6 7">
    <name type="scientific">Megasphaera elsdenii</name>
    <dbReference type="NCBI Taxonomy" id="907"/>
    <lineage>
        <taxon>Bacteria</taxon>
        <taxon>Bacillati</taxon>
        <taxon>Bacillota</taxon>
        <taxon>Negativicutes</taxon>
        <taxon>Veillonellales</taxon>
        <taxon>Veillonellaceae</taxon>
        <taxon>Megasphaera</taxon>
    </lineage>
</organism>
<comment type="similarity">
    <text evidence="1">Belongs to the LysR transcriptional regulatory family.</text>
</comment>
<dbReference type="PANTHER" id="PTHR30419">
    <property type="entry name" value="HTH-TYPE TRANSCRIPTIONAL REGULATOR YBHD"/>
    <property type="match status" value="1"/>
</dbReference>
<dbReference type="PROSITE" id="PS50931">
    <property type="entry name" value="HTH_LYSR"/>
    <property type="match status" value="1"/>
</dbReference>
<evidence type="ECO:0000256" key="3">
    <source>
        <dbReference type="ARBA" id="ARBA00023125"/>
    </source>
</evidence>
<dbReference type="InterPro" id="IPR000847">
    <property type="entry name" value="LysR_HTH_N"/>
</dbReference>
<dbReference type="FunFam" id="1.10.10.10:FF:000001">
    <property type="entry name" value="LysR family transcriptional regulator"/>
    <property type="match status" value="1"/>
</dbReference>
<protein>
    <submittedName>
        <fullName evidence="6">LysR family transcriptional regulator</fullName>
    </submittedName>
</protein>
<dbReference type="InterPro" id="IPR036388">
    <property type="entry name" value="WH-like_DNA-bd_sf"/>
</dbReference>
<dbReference type="SUPFAM" id="SSF53850">
    <property type="entry name" value="Periplasmic binding protein-like II"/>
    <property type="match status" value="1"/>
</dbReference>
<name>A0A848EN62_MEGEL</name>
<dbReference type="AlphaFoldDB" id="A0A848EN62"/>
<dbReference type="Proteomes" id="UP000536773">
    <property type="component" value="Unassembled WGS sequence"/>
</dbReference>
<dbReference type="Pfam" id="PF03466">
    <property type="entry name" value="LysR_substrate"/>
    <property type="match status" value="1"/>
</dbReference>
<feature type="domain" description="HTH lysR-type" evidence="5">
    <location>
        <begin position="1"/>
        <end position="58"/>
    </location>
</feature>
<keyword evidence="3" id="KW-0238">DNA-binding</keyword>
<evidence type="ECO:0000259" key="5">
    <source>
        <dbReference type="PROSITE" id="PS50931"/>
    </source>
</evidence>
<dbReference type="GO" id="GO:0003677">
    <property type="term" value="F:DNA binding"/>
    <property type="evidence" value="ECO:0007669"/>
    <property type="project" value="UniProtKB-KW"/>
</dbReference>
<evidence type="ECO:0000256" key="4">
    <source>
        <dbReference type="ARBA" id="ARBA00023163"/>
    </source>
</evidence>
<dbReference type="RefSeq" id="WP_022496924.1">
    <property type="nucleotide sequence ID" value="NZ_JABAFH010000009.1"/>
</dbReference>
<dbReference type="SUPFAM" id="SSF46785">
    <property type="entry name" value="Winged helix' DNA-binding domain"/>
    <property type="match status" value="1"/>
</dbReference>
<sequence>MNINHFAYFVEAVRENSITKAAESLFISQSTISKAIKCLEQAYNTELIDRKARNFKLTSAGEIFYNSAVKIVSNYQSETTVLATLLHSHRGKLTLGIPPVTITIIHSLLHQYEQMYPEIDLRVIEIGAQTAFSLAQSGAADISIIIEPFDNPEFNKVPIMESEAVCVVSPHHRLANYDTISFSQLKNEKFLVFDKSFMLYYRIIDCCKEAGFMPNISLESAQWDLLVEAVSDGEGITILPRPIIQKFCPQKVKMLHLCNPSLPWIPVAAYHKEKFLSTPMKLFLDLIQATKLHA</sequence>
<keyword evidence="2" id="KW-0805">Transcription regulation</keyword>
<reference evidence="6 7" key="1">
    <citation type="submission" date="2020-04" db="EMBL/GenBank/DDBJ databases">
        <authorList>
            <person name="Hitch T.C.A."/>
            <person name="Wylensek D."/>
            <person name="Clavel T."/>
        </authorList>
    </citation>
    <scope>NUCLEOTIDE SEQUENCE [LARGE SCALE GENOMIC DNA]</scope>
    <source>
        <strain evidence="6 7">WCA-386-APC-2A</strain>
    </source>
</reference>
<dbReference type="Pfam" id="PF00126">
    <property type="entry name" value="HTH_1"/>
    <property type="match status" value="1"/>
</dbReference>
<dbReference type="EMBL" id="JABBJH010000003">
    <property type="protein sequence ID" value="NMK38351.1"/>
    <property type="molecule type" value="Genomic_DNA"/>
</dbReference>
<dbReference type="PANTHER" id="PTHR30419:SF8">
    <property type="entry name" value="NITROGEN ASSIMILATION TRANSCRIPTIONAL ACTIVATOR-RELATED"/>
    <property type="match status" value="1"/>
</dbReference>